<reference evidence="1" key="1">
    <citation type="submission" date="2024-07" db="EMBL/GenBank/DDBJ databases">
        <authorList>
            <person name="Yu S.T."/>
        </authorList>
    </citation>
    <scope>NUCLEOTIDE SEQUENCE</scope>
    <source>
        <strain evidence="1">R08</strain>
    </source>
</reference>
<proteinExistence type="predicted"/>
<name>A0AB39MSC1_9ACTN</name>
<gene>
    <name evidence="1" type="ORF">AB5J58_49035</name>
</gene>
<dbReference type="EMBL" id="CP163431">
    <property type="protein sequence ID" value="XDQ07643.1"/>
    <property type="molecule type" value="Genomic_DNA"/>
</dbReference>
<dbReference type="RefSeq" id="WP_369192414.1">
    <property type="nucleotide sequence ID" value="NZ_CP163431.1"/>
</dbReference>
<sequence>MAGDAFIEKIGTEVEIKAGKAVAEVHFTVTGDTDVTFTGGEKATTILTDATGVVGAPPWRWATAPVPRLRRSPRARPACPETARASLGTLQMQMKRNGFRQT</sequence>
<evidence type="ECO:0000313" key="1">
    <source>
        <dbReference type="EMBL" id="XDQ07643.1"/>
    </source>
</evidence>
<dbReference type="AlphaFoldDB" id="A0AB39MSC1"/>
<accession>A0AB39MSC1</accession>
<organism evidence="1">
    <name type="scientific">Streptomyces sp. R08</name>
    <dbReference type="NCBI Taxonomy" id="3238624"/>
    <lineage>
        <taxon>Bacteria</taxon>
        <taxon>Bacillati</taxon>
        <taxon>Actinomycetota</taxon>
        <taxon>Actinomycetes</taxon>
        <taxon>Kitasatosporales</taxon>
        <taxon>Streptomycetaceae</taxon>
        <taxon>Streptomyces</taxon>
    </lineage>
</organism>
<protein>
    <submittedName>
        <fullName evidence="1">Uncharacterized protein</fullName>
    </submittedName>
</protein>